<dbReference type="EMBL" id="UFQS01002626">
    <property type="protein sequence ID" value="SSX14378.1"/>
    <property type="molecule type" value="Genomic_DNA"/>
</dbReference>
<dbReference type="AlphaFoldDB" id="A0A336MXH5"/>
<dbReference type="EMBL" id="UFQT01002626">
    <property type="protein sequence ID" value="SSX33789.1"/>
    <property type="molecule type" value="Genomic_DNA"/>
</dbReference>
<reference evidence="2" key="2">
    <citation type="submission" date="2018-07" db="EMBL/GenBank/DDBJ databases">
        <authorList>
            <person name="Quirk P.G."/>
            <person name="Krulwich T.A."/>
        </authorList>
    </citation>
    <scope>NUCLEOTIDE SEQUENCE</scope>
</reference>
<evidence type="ECO:0000313" key="1">
    <source>
        <dbReference type="EMBL" id="SSX14378.1"/>
    </source>
</evidence>
<reference evidence="1" key="1">
    <citation type="submission" date="2018-04" db="EMBL/GenBank/DDBJ databases">
        <authorList>
            <person name="Go L.Y."/>
            <person name="Mitchell J.A."/>
        </authorList>
    </citation>
    <scope>NUCLEOTIDE SEQUENCE</scope>
    <source>
        <tissue evidence="1">Whole organism</tissue>
    </source>
</reference>
<evidence type="ECO:0000313" key="2">
    <source>
        <dbReference type="EMBL" id="SSX33789.1"/>
    </source>
</evidence>
<sequence length="94" mass="11244">MFSKNLMCDIFIYTYMTLYMLEVLVNFKCHVSILEIHFPSIPFCFEKLTVNPNKHIKYNFRCSFKFVCPPLQLSNESHSAEEFSSYKTSLKRFH</sequence>
<organism evidence="2">
    <name type="scientific">Culicoides sonorensis</name>
    <name type="common">Biting midge</name>
    <dbReference type="NCBI Taxonomy" id="179676"/>
    <lineage>
        <taxon>Eukaryota</taxon>
        <taxon>Metazoa</taxon>
        <taxon>Ecdysozoa</taxon>
        <taxon>Arthropoda</taxon>
        <taxon>Hexapoda</taxon>
        <taxon>Insecta</taxon>
        <taxon>Pterygota</taxon>
        <taxon>Neoptera</taxon>
        <taxon>Endopterygota</taxon>
        <taxon>Diptera</taxon>
        <taxon>Nematocera</taxon>
        <taxon>Chironomoidea</taxon>
        <taxon>Ceratopogonidae</taxon>
        <taxon>Ceratopogoninae</taxon>
        <taxon>Culicoides</taxon>
        <taxon>Monoculicoides</taxon>
    </lineage>
</organism>
<proteinExistence type="predicted"/>
<name>A0A336MXH5_CULSO</name>
<protein>
    <submittedName>
        <fullName evidence="2">CSON006955 protein</fullName>
    </submittedName>
</protein>
<dbReference type="VEuPathDB" id="VectorBase:CSON006955"/>
<gene>
    <name evidence="2" type="primary">CSON006955</name>
</gene>
<accession>A0A336MXH5</accession>